<dbReference type="PANTHER" id="PTHR22767:SF3">
    <property type="entry name" value="N-ALPHA-ACETYLTRANSFERASE 25, NATB AUXILIARY SUBUNIT"/>
    <property type="match status" value="1"/>
</dbReference>
<dbReference type="STRING" id="1392247.A0A3N4KRB7"/>
<keyword evidence="4" id="KW-1185">Reference proteome</keyword>
<dbReference type="InParanoid" id="A0A3N4KRB7"/>
<protein>
    <recommendedName>
        <fullName evidence="5">Cytoskeleton organization protein</fullName>
    </recommendedName>
</protein>
<dbReference type="Proteomes" id="UP000277580">
    <property type="component" value="Unassembled WGS sequence"/>
</dbReference>
<dbReference type="EMBL" id="ML119131">
    <property type="protein sequence ID" value="RPB12058.1"/>
    <property type="molecule type" value="Genomic_DNA"/>
</dbReference>
<dbReference type="Gene3D" id="1.25.40.1040">
    <property type="match status" value="1"/>
</dbReference>
<accession>A0A3N4KRB7</accession>
<organism evidence="3 4">
    <name type="scientific">Morchella conica CCBAS932</name>
    <dbReference type="NCBI Taxonomy" id="1392247"/>
    <lineage>
        <taxon>Eukaryota</taxon>
        <taxon>Fungi</taxon>
        <taxon>Dikarya</taxon>
        <taxon>Ascomycota</taxon>
        <taxon>Pezizomycotina</taxon>
        <taxon>Pezizomycetes</taxon>
        <taxon>Pezizales</taxon>
        <taxon>Morchellaceae</taxon>
        <taxon>Morchella</taxon>
    </lineage>
</organism>
<proteinExistence type="inferred from homology"/>
<sequence>MSLRQDRKNQLVHDALDAGAYKQALQLCNKRIKKGEKNDYLFAIKALILTLIKTGPSYEEALAIAKQLSAKTPPIDSIEVLTTTTKVWSMLGSEHAGEVAKMWERSVKAHPGDEALTREWLWGTVRILDWRGAQKAAMALQKNYPKRREYWFWAVLTCLLLHNSLPDSAVDKKLFGQLAYRMISKSRTDTPTDTTVVLPRAIQTSQEVGLYLEVLPYVAPDSATATKEALELLSSSNLGVDSKIGSGDWWGLVRRQLDLLEESGNWMEVWKACEDLLHGVEVKAKESAAAKTDGEADASEVAKKNDGARIPEAEGETKGRGDDWRVWEGFVKAAGELYNQENKDQGNKALEVILQHRETAKAGTSRNADLALVKFASLFHDHHEGPEGTPTLLEACKEYFTRTGTKSCCFEDLQNYLEMLEMSEKKEFLGFVEKHIEDMDADDEKSKISKTAAQINHHKFVYLLTISPLTITATSTSSEEEVIPKLNDFITSSLKIYVGALPLGSALLDTDNQYGDDAALLSIMGLVRLHLLHSSITSSSTSITAQAPLYQALIILEAIVSKSKHNYQALLLLVRLYLLLGAASLAVEIYPRLNIKQIQNDTLSHFLLTRISTILPAEKKVGAILNDAGRIYESSSSQTPNMLVLAFERGGYAQMMGFIEFSERVAGSVCRSMWEIERRRLDRLGPQQTNKIDDLETLDTVLKDDAVVWDNRDFGVLVNCETEHPPSIPAAEEGGEATKVQKKRFEELFRTSAPPGENWVKAFAVVEKLVVYCKAVITVTHDLPAPGPLSLQPENCTSILKKIQADPETTIEFTEPERDYIEFACLLTAMIQAAIAKDGVTIISSAEKAQSWLSSHTPSPDSVPSGEPEWNTLHAMHLYIDAAILVGAFVAPTLQSPLHKQLHKTIRPAITSLITAATAFHNALLTAASKISKAIADEDGSDKEQELVDRVLELEQGNVGRALRDMSIFGGVEKVVEGVRKIRRDVARAVDGGRKK</sequence>
<dbReference type="GO" id="GO:0031416">
    <property type="term" value="C:NatB complex"/>
    <property type="evidence" value="ECO:0007669"/>
    <property type="project" value="TreeGrafter"/>
</dbReference>
<evidence type="ECO:0000256" key="1">
    <source>
        <dbReference type="ARBA" id="ARBA00006298"/>
    </source>
</evidence>
<dbReference type="Pfam" id="PF09797">
    <property type="entry name" value="NatB_MDM20"/>
    <property type="match status" value="1"/>
</dbReference>
<evidence type="ECO:0000313" key="3">
    <source>
        <dbReference type="EMBL" id="RPB12058.1"/>
    </source>
</evidence>
<reference evidence="3 4" key="1">
    <citation type="journal article" date="2018" name="Nat. Ecol. Evol.">
        <title>Pezizomycetes genomes reveal the molecular basis of ectomycorrhizal truffle lifestyle.</title>
        <authorList>
            <person name="Murat C."/>
            <person name="Payen T."/>
            <person name="Noel B."/>
            <person name="Kuo A."/>
            <person name="Morin E."/>
            <person name="Chen J."/>
            <person name="Kohler A."/>
            <person name="Krizsan K."/>
            <person name="Balestrini R."/>
            <person name="Da Silva C."/>
            <person name="Montanini B."/>
            <person name="Hainaut M."/>
            <person name="Levati E."/>
            <person name="Barry K.W."/>
            <person name="Belfiori B."/>
            <person name="Cichocki N."/>
            <person name="Clum A."/>
            <person name="Dockter R.B."/>
            <person name="Fauchery L."/>
            <person name="Guy J."/>
            <person name="Iotti M."/>
            <person name="Le Tacon F."/>
            <person name="Lindquist E.A."/>
            <person name="Lipzen A."/>
            <person name="Malagnac F."/>
            <person name="Mello A."/>
            <person name="Molinier V."/>
            <person name="Miyauchi S."/>
            <person name="Poulain J."/>
            <person name="Riccioni C."/>
            <person name="Rubini A."/>
            <person name="Sitrit Y."/>
            <person name="Splivallo R."/>
            <person name="Traeger S."/>
            <person name="Wang M."/>
            <person name="Zifcakova L."/>
            <person name="Wipf D."/>
            <person name="Zambonelli A."/>
            <person name="Paolocci F."/>
            <person name="Nowrousian M."/>
            <person name="Ottonello S."/>
            <person name="Baldrian P."/>
            <person name="Spatafora J.W."/>
            <person name="Henrissat B."/>
            <person name="Nagy L.G."/>
            <person name="Aury J.M."/>
            <person name="Wincker P."/>
            <person name="Grigoriev I.V."/>
            <person name="Bonfante P."/>
            <person name="Martin F.M."/>
        </authorList>
    </citation>
    <scope>NUCLEOTIDE SEQUENCE [LARGE SCALE GENOMIC DNA]</scope>
    <source>
        <strain evidence="3 4">CCBAS932</strain>
    </source>
</reference>
<dbReference type="OrthoDB" id="1874341at2759"/>
<dbReference type="PANTHER" id="PTHR22767">
    <property type="entry name" value="N-TERMINAL ACETYLTRANSFERASE-RELATED"/>
    <property type="match status" value="1"/>
</dbReference>
<name>A0A3N4KRB7_9PEZI</name>
<dbReference type="AlphaFoldDB" id="A0A3N4KRB7"/>
<dbReference type="InterPro" id="IPR019183">
    <property type="entry name" value="NAA25_NatB_aux_su"/>
</dbReference>
<gene>
    <name evidence="3" type="ORF">P167DRAFT_507062</name>
</gene>
<evidence type="ECO:0008006" key="5">
    <source>
        <dbReference type="Google" id="ProtNLM"/>
    </source>
</evidence>
<evidence type="ECO:0000256" key="2">
    <source>
        <dbReference type="SAM" id="MobiDB-lite"/>
    </source>
</evidence>
<evidence type="ECO:0000313" key="4">
    <source>
        <dbReference type="Proteomes" id="UP000277580"/>
    </source>
</evidence>
<feature type="region of interest" description="Disordered" evidence="2">
    <location>
        <begin position="287"/>
        <end position="320"/>
    </location>
</feature>
<comment type="similarity">
    <text evidence="1">Belongs to the MDM20/NAA25 family.</text>
</comment>